<sequence length="178" mass="20239">AITLYAQIHDATEVLTGEKLQPSGPSYAGLINELEPLDVSTLDPTNDEHLLHMSKRKIFDDNGQSINNSIIKSAEKQTERIKYWGKLNAALKMTFLTSIPREVYEAIQGLQTAAEQYREITRRYRDKGLNEACTAWADFFKLRCADCTNTLKFTDKFCASLNKLKDMKLELPDKGVLY</sequence>
<feature type="non-terminal residue" evidence="1">
    <location>
        <position position="1"/>
    </location>
</feature>
<comment type="caution">
    <text evidence="1">The sequence shown here is derived from an EMBL/GenBank/DDBJ whole genome shotgun (WGS) entry which is preliminary data.</text>
</comment>
<evidence type="ECO:0000313" key="2">
    <source>
        <dbReference type="Proteomes" id="UP000799777"/>
    </source>
</evidence>
<name>A0A9P4GWG6_9PLEO</name>
<evidence type="ECO:0000313" key="1">
    <source>
        <dbReference type="EMBL" id="KAF2022805.1"/>
    </source>
</evidence>
<dbReference type="AlphaFoldDB" id="A0A9P4GWG6"/>
<dbReference type="EMBL" id="ML978438">
    <property type="protein sequence ID" value="KAF2022805.1"/>
    <property type="molecule type" value="Genomic_DNA"/>
</dbReference>
<protein>
    <submittedName>
        <fullName evidence="1">Uncharacterized protein</fullName>
    </submittedName>
</protein>
<dbReference type="OrthoDB" id="3725657at2759"/>
<feature type="non-terminal residue" evidence="1">
    <location>
        <position position="178"/>
    </location>
</feature>
<proteinExistence type="predicted"/>
<gene>
    <name evidence="1" type="ORF">EK21DRAFT_14254</name>
</gene>
<reference evidence="1" key="1">
    <citation type="journal article" date="2020" name="Stud. Mycol.">
        <title>101 Dothideomycetes genomes: a test case for predicting lifestyles and emergence of pathogens.</title>
        <authorList>
            <person name="Haridas S."/>
            <person name="Albert R."/>
            <person name="Binder M."/>
            <person name="Bloem J."/>
            <person name="Labutti K."/>
            <person name="Salamov A."/>
            <person name="Andreopoulos B."/>
            <person name="Baker S."/>
            <person name="Barry K."/>
            <person name="Bills G."/>
            <person name="Bluhm B."/>
            <person name="Cannon C."/>
            <person name="Castanera R."/>
            <person name="Culley D."/>
            <person name="Daum C."/>
            <person name="Ezra D."/>
            <person name="Gonzalez J."/>
            <person name="Henrissat B."/>
            <person name="Kuo A."/>
            <person name="Liang C."/>
            <person name="Lipzen A."/>
            <person name="Lutzoni F."/>
            <person name="Magnuson J."/>
            <person name="Mondo S."/>
            <person name="Nolan M."/>
            <person name="Ohm R."/>
            <person name="Pangilinan J."/>
            <person name="Park H.-J."/>
            <person name="Ramirez L."/>
            <person name="Alfaro M."/>
            <person name="Sun H."/>
            <person name="Tritt A."/>
            <person name="Yoshinaga Y."/>
            <person name="Zwiers L.-H."/>
            <person name="Turgeon B."/>
            <person name="Goodwin S."/>
            <person name="Spatafora J."/>
            <person name="Crous P."/>
            <person name="Grigoriev I."/>
        </authorList>
    </citation>
    <scope>NUCLEOTIDE SEQUENCE</scope>
    <source>
        <strain evidence="1">CBS 110217</strain>
    </source>
</reference>
<accession>A0A9P4GWG6</accession>
<keyword evidence="2" id="KW-1185">Reference proteome</keyword>
<dbReference type="Proteomes" id="UP000799777">
    <property type="component" value="Unassembled WGS sequence"/>
</dbReference>
<organism evidence="1 2">
    <name type="scientific">Setomelanomma holmii</name>
    <dbReference type="NCBI Taxonomy" id="210430"/>
    <lineage>
        <taxon>Eukaryota</taxon>
        <taxon>Fungi</taxon>
        <taxon>Dikarya</taxon>
        <taxon>Ascomycota</taxon>
        <taxon>Pezizomycotina</taxon>
        <taxon>Dothideomycetes</taxon>
        <taxon>Pleosporomycetidae</taxon>
        <taxon>Pleosporales</taxon>
        <taxon>Pleosporineae</taxon>
        <taxon>Phaeosphaeriaceae</taxon>
        <taxon>Setomelanomma</taxon>
    </lineage>
</organism>